<reference evidence="1" key="1">
    <citation type="submission" date="2019-06" db="EMBL/GenBank/DDBJ databases">
        <authorList>
            <person name="Zheng W."/>
        </authorList>
    </citation>
    <scope>NUCLEOTIDE SEQUENCE</scope>
    <source>
        <strain evidence="1">QDHG01</strain>
    </source>
</reference>
<dbReference type="EMBL" id="RRYP01000954">
    <property type="protein sequence ID" value="TNV86608.1"/>
    <property type="molecule type" value="Genomic_DNA"/>
</dbReference>
<dbReference type="Proteomes" id="UP000785679">
    <property type="component" value="Unassembled WGS sequence"/>
</dbReference>
<protein>
    <submittedName>
        <fullName evidence="1">Uncharacterized protein</fullName>
    </submittedName>
</protein>
<organism evidence="1 2">
    <name type="scientific">Halteria grandinella</name>
    <dbReference type="NCBI Taxonomy" id="5974"/>
    <lineage>
        <taxon>Eukaryota</taxon>
        <taxon>Sar</taxon>
        <taxon>Alveolata</taxon>
        <taxon>Ciliophora</taxon>
        <taxon>Intramacronucleata</taxon>
        <taxon>Spirotrichea</taxon>
        <taxon>Stichotrichia</taxon>
        <taxon>Sporadotrichida</taxon>
        <taxon>Halteriidae</taxon>
        <taxon>Halteria</taxon>
    </lineage>
</organism>
<evidence type="ECO:0000313" key="1">
    <source>
        <dbReference type="EMBL" id="TNV86608.1"/>
    </source>
</evidence>
<accession>A0A8J8P460</accession>
<proteinExistence type="predicted"/>
<name>A0A8J8P460_HALGN</name>
<keyword evidence="2" id="KW-1185">Reference proteome</keyword>
<comment type="caution">
    <text evidence="1">The sequence shown here is derived from an EMBL/GenBank/DDBJ whole genome shotgun (WGS) entry which is preliminary data.</text>
</comment>
<sequence length="87" mass="9764">MVCDLSKTPLMQSLIMPPPPLLFGSSAWGAFRLTANAIFYSVRSIWSGLLLNALLLLRAAERWIRDCWNLLMLACWVQSHSLTKLGS</sequence>
<evidence type="ECO:0000313" key="2">
    <source>
        <dbReference type="Proteomes" id="UP000785679"/>
    </source>
</evidence>
<gene>
    <name evidence="1" type="ORF">FGO68_gene7094</name>
</gene>
<dbReference type="AlphaFoldDB" id="A0A8J8P460"/>